<dbReference type="InterPro" id="IPR023033">
    <property type="entry name" value="Ala_tRNA_ligase_euk/bac"/>
</dbReference>
<dbReference type="FunFam" id="3.10.310.40:FF:000001">
    <property type="entry name" value="Alanine--tRNA ligase"/>
    <property type="match status" value="1"/>
</dbReference>
<organism evidence="13 14">
    <name type="scientific">Oryzomonas rubra</name>
    <dbReference type="NCBI Taxonomy" id="2509454"/>
    <lineage>
        <taxon>Bacteria</taxon>
        <taxon>Pseudomonadati</taxon>
        <taxon>Thermodesulfobacteriota</taxon>
        <taxon>Desulfuromonadia</taxon>
        <taxon>Geobacterales</taxon>
        <taxon>Geobacteraceae</taxon>
        <taxon>Oryzomonas</taxon>
    </lineage>
</organism>
<keyword evidence="8 11" id="KW-0694">RNA-binding</keyword>
<feature type="binding site" evidence="11">
    <location>
        <position position="572"/>
    </location>
    <ligand>
        <name>Zn(2+)</name>
        <dbReference type="ChEBI" id="CHEBI:29105"/>
    </ligand>
</feature>
<dbReference type="Gene3D" id="3.30.980.10">
    <property type="entry name" value="Threonyl-trna Synthetase, Chain A, domain 2"/>
    <property type="match status" value="1"/>
</dbReference>
<dbReference type="Pfam" id="PF07973">
    <property type="entry name" value="tRNA_SAD"/>
    <property type="match status" value="1"/>
</dbReference>
<keyword evidence="2 11" id="KW-0820">tRNA-binding</keyword>
<dbReference type="GO" id="GO:0005829">
    <property type="term" value="C:cytosol"/>
    <property type="evidence" value="ECO:0007669"/>
    <property type="project" value="TreeGrafter"/>
</dbReference>
<evidence type="ECO:0000313" key="14">
    <source>
        <dbReference type="Proteomes" id="UP000324298"/>
    </source>
</evidence>
<sequence length="881" mass="95926">MTGNEIRARFLKFFADRGHTVVPSSGIIPKNDPTLMFTNAGMNQFKDCFLGMEKREYSRACSSQKCVRAGGKHNDLENVGRTARHHTFFEMLGNFSFGDYFKKEAIAYAWEFLTRDLGLDKNRLYVSVYKEDDEAADIWHLQEGVPRERIFRFGEKDNFWSMGDTGPCGPCSEIFYDQGPEAGCGSPECTVGCDCDRYMEIWNNVFMQFDRSSDGVLTPLPRPSVDTGMGLERISAVMQGVITNYDTDLMQGIIRHVERLSGKKYGANERDDVSMRVIADHSRATTFLICDGALPSNEGRGYVLRRIMRRAARHAKMLGFAEPMLYHTVDAVRDMMGDAYPELLEREAYIKKVVLAEEQRFAETLDRGLAILNDEVASLRAAGKNVIPGDTLFKLYDTYGFPTDLTADIVESEGFTIDEAGFEACMEKQREQAREHWKGSGEEGIAQVFKELHNCGVRSTFVGYDEMSAYGPVVAIVRDGVEVDSAVAGDSVGVITETTPFYGDSGGQKGDVGIISTGNAHLEVCATSRPYPDLIVHHGVVKEGALKKGDAADLKVAQTTRNATARNHTATHLLQSALRQVLGDHVKQAGSLVSADRLRFDFTHFSAMTADEICRVEDMVNAYIMGNDQVVTNQMQIAEAIEAGATALFDEKYGDTVRVVKVGDVSMELCGGTHVRAAGDIGLFKVVAETGIAAGVRRIEALTGTGALAFVRQMEDEQRAMAALLKAEGGNPLERLERLLARQKEFQREIEALQGKLNAAASGDLLAQVVEVQGMKLLAVKVAVEDVKALRDLSDTLKDRIGEGVVVLGAAIGGKANLLVAVTKGLIATVKAGDIIKRLAPLIGGSGGGKPELAQAGGSQPEKLEEALSAAAQMLSELVGS</sequence>
<evidence type="ECO:0000256" key="2">
    <source>
        <dbReference type="ARBA" id="ARBA00022555"/>
    </source>
</evidence>
<dbReference type="SUPFAM" id="SSF55186">
    <property type="entry name" value="ThrRS/AlaRS common domain"/>
    <property type="match status" value="1"/>
</dbReference>
<keyword evidence="4 11" id="KW-0479">Metal-binding</keyword>
<dbReference type="Proteomes" id="UP000324298">
    <property type="component" value="Unassembled WGS sequence"/>
</dbReference>
<dbReference type="PROSITE" id="PS50860">
    <property type="entry name" value="AA_TRNA_LIGASE_II_ALA"/>
    <property type="match status" value="1"/>
</dbReference>
<dbReference type="EC" id="6.1.1.7" evidence="11"/>
<protein>
    <recommendedName>
        <fullName evidence="11">Alanine--tRNA ligase</fullName>
        <ecNumber evidence="11">6.1.1.7</ecNumber>
    </recommendedName>
    <alternativeName>
        <fullName evidence="11">Alanyl-tRNA synthetase</fullName>
        <shortName evidence="11">AlaRS</shortName>
    </alternativeName>
</protein>
<evidence type="ECO:0000256" key="1">
    <source>
        <dbReference type="ARBA" id="ARBA00008226"/>
    </source>
</evidence>
<dbReference type="InterPro" id="IPR003156">
    <property type="entry name" value="DHHA1_dom"/>
</dbReference>
<dbReference type="InterPro" id="IPR018163">
    <property type="entry name" value="Thr/Ala-tRNA-synth_IIc_edit"/>
</dbReference>
<keyword evidence="10 11" id="KW-0030">Aminoacyl-tRNA synthetase</keyword>
<dbReference type="Gene3D" id="3.30.930.10">
    <property type="entry name" value="Bira Bifunctional Protein, Domain 2"/>
    <property type="match status" value="1"/>
</dbReference>
<dbReference type="OrthoDB" id="9803884at2"/>
<dbReference type="Gene3D" id="2.40.30.130">
    <property type="match status" value="1"/>
</dbReference>
<feature type="binding site" evidence="11">
    <location>
        <position position="670"/>
    </location>
    <ligand>
        <name>Zn(2+)</name>
        <dbReference type="ChEBI" id="CHEBI:29105"/>
    </ligand>
</feature>
<dbReference type="GO" id="GO:0006419">
    <property type="term" value="P:alanyl-tRNA aminoacylation"/>
    <property type="evidence" value="ECO:0007669"/>
    <property type="project" value="UniProtKB-UniRule"/>
</dbReference>
<keyword evidence="5 11" id="KW-0547">Nucleotide-binding</keyword>
<evidence type="ECO:0000256" key="4">
    <source>
        <dbReference type="ARBA" id="ARBA00022723"/>
    </source>
</evidence>
<dbReference type="CDD" id="cd00673">
    <property type="entry name" value="AlaRS_core"/>
    <property type="match status" value="1"/>
</dbReference>
<gene>
    <name evidence="11 13" type="primary">alaS</name>
    <name evidence="13" type="ORF">ET418_09200</name>
</gene>
<dbReference type="FunFam" id="3.30.930.10:FF:000004">
    <property type="entry name" value="Alanine--tRNA ligase"/>
    <property type="match status" value="1"/>
</dbReference>
<keyword evidence="14" id="KW-1185">Reference proteome</keyword>
<evidence type="ECO:0000256" key="6">
    <source>
        <dbReference type="ARBA" id="ARBA00022833"/>
    </source>
</evidence>
<evidence type="ECO:0000313" key="13">
    <source>
        <dbReference type="EMBL" id="KAA0891616.1"/>
    </source>
</evidence>
<dbReference type="GO" id="GO:0008270">
    <property type="term" value="F:zinc ion binding"/>
    <property type="evidence" value="ECO:0007669"/>
    <property type="project" value="UniProtKB-UniRule"/>
</dbReference>
<dbReference type="Gene3D" id="3.30.54.20">
    <property type="match status" value="1"/>
</dbReference>
<keyword evidence="9 11" id="KW-0648">Protein biosynthesis</keyword>
<evidence type="ECO:0000256" key="9">
    <source>
        <dbReference type="ARBA" id="ARBA00022917"/>
    </source>
</evidence>
<evidence type="ECO:0000256" key="8">
    <source>
        <dbReference type="ARBA" id="ARBA00022884"/>
    </source>
</evidence>
<evidence type="ECO:0000256" key="10">
    <source>
        <dbReference type="ARBA" id="ARBA00023146"/>
    </source>
</evidence>
<comment type="caution">
    <text evidence="13">The sequence shown here is derived from an EMBL/GenBank/DDBJ whole genome shotgun (WGS) entry which is preliminary data.</text>
</comment>
<dbReference type="Gene3D" id="3.10.310.40">
    <property type="match status" value="1"/>
</dbReference>
<keyword evidence="7 11" id="KW-0067">ATP-binding</keyword>
<dbReference type="InterPro" id="IPR012947">
    <property type="entry name" value="tRNA_SAD"/>
</dbReference>
<dbReference type="PANTHER" id="PTHR11777">
    <property type="entry name" value="ALANYL-TRNA SYNTHETASE"/>
    <property type="match status" value="1"/>
</dbReference>
<accession>A0A5A9XF35</accession>
<dbReference type="InterPro" id="IPR018165">
    <property type="entry name" value="Ala-tRNA-synth_IIc_core"/>
</dbReference>
<evidence type="ECO:0000256" key="5">
    <source>
        <dbReference type="ARBA" id="ARBA00022741"/>
    </source>
</evidence>
<dbReference type="AlphaFoldDB" id="A0A5A9XF35"/>
<feature type="binding site" evidence="11">
    <location>
        <position position="568"/>
    </location>
    <ligand>
        <name>Zn(2+)</name>
        <dbReference type="ChEBI" id="CHEBI:29105"/>
    </ligand>
</feature>
<dbReference type="InterPro" id="IPR002318">
    <property type="entry name" value="Ala-tRNA-lgiase_IIc"/>
</dbReference>
<dbReference type="InterPro" id="IPR050058">
    <property type="entry name" value="Ala-tRNA_ligase"/>
</dbReference>
<reference evidence="13 14" key="1">
    <citation type="submission" date="2019-04" db="EMBL/GenBank/DDBJ databases">
        <title>Geobacter ruber sp. nov., ferric-reducing bacteria isolated from paddy soil.</title>
        <authorList>
            <person name="Xu Z."/>
            <person name="Masuda Y."/>
            <person name="Itoh H."/>
            <person name="Senoo K."/>
        </authorList>
    </citation>
    <scope>NUCLEOTIDE SEQUENCE [LARGE SCALE GENOMIC DNA]</scope>
    <source>
        <strain evidence="13 14">Red88</strain>
    </source>
</reference>
<name>A0A5A9XF35_9BACT</name>
<dbReference type="SUPFAM" id="SSF101353">
    <property type="entry name" value="Putative anticodon-binding domain of alanyl-tRNA synthetase (AlaRS)"/>
    <property type="match status" value="1"/>
</dbReference>
<evidence type="ECO:0000259" key="12">
    <source>
        <dbReference type="PROSITE" id="PS50860"/>
    </source>
</evidence>
<proteinExistence type="inferred from homology"/>
<dbReference type="PANTHER" id="PTHR11777:SF9">
    <property type="entry name" value="ALANINE--TRNA LIGASE, CYTOPLASMIC"/>
    <property type="match status" value="1"/>
</dbReference>
<dbReference type="PRINTS" id="PR00980">
    <property type="entry name" value="TRNASYNTHALA"/>
</dbReference>
<feature type="binding site" evidence="11">
    <location>
        <position position="674"/>
    </location>
    <ligand>
        <name>Zn(2+)</name>
        <dbReference type="ChEBI" id="CHEBI:29105"/>
    </ligand>
</feature>
<dbReference type="RefSeq" id="WP_149307315.1">
    <property type="nucleotide sequence ID" value="NZ_SRSD01000005.1"/>
</dbReference>
<dbReference type="GO" id="GO:0045892">
    <property type="term" value="P:negative regulation of DNA-templated transcription"/>
    <property type="evidence" value="ECO:0007669"/>
    <property type="project" value="TreeGrafter"/>
</dbReference>
<feature type="domain" description="Alanyl-transfer RNA synthetases family profile" evidence="12">
    <location>
        <begin position="1"/>
        <end position="713"/>
    </location>
</feature>
<dbReference type="InterPro" id="IPR045864">
    <property type="entry name" value="aa-tRNA-synth_II/BPL/LPL"/>
</dbReference>
<comment type="cofactor">
    <cofactor evidence="11">
        <name>Zn(2+)</name>
        <dbReference type="ChEBI" id="CHEBI:29105"/>
    </cofactor>
    <text evidence="11">Binds 1 zinc ion per subunit.</text>
</comment>
<dbReference type="InterPro" id="IPR009000">
    <property type="entry name" value="Transl_B-barrel_sf"/>
</dbReference>
<dbReference type="HAMAP" id="MF_00036_B">
    <property type="entry name" value="Ala_tRNA_synth_B"/>
    <property type="match status" value="1"/>
</dbReference>
<dbReference type="Gene3D" id="6.10.250.550">
    <property type="match status" value="1"/>
</dbReference>
<comment type="catalytic activity">
    <reaction evidence="11">
        <text>tRNA(Ala) + L-alanine + ATP = L-alanyl-tRNA(Ala) + AMP + diphosphate</text>
        <dbReference type="Rhea" id="RHEA:12540"/>
        <dbReference type="Rhea" id="RHEA-COMP:9657"/>
        <dbReference type="Rhea" id="RHEA-COMP:9923"/>
        <dbReference type="ChEBI" id="CHEBI:30616"/>
        <dbReference type="ChEBI" id="CHEBI:33019"/>
        <dbReference type="ChEBI" id="CHEBI:57972"/>
        <dbReference type="ChEBI" id="CHEBI:78442"/>
        <dbReference type="ChEBI" id="CHEBI:78497"/>
        <dbReference type="ChEBI" id="CHEBI:456215"/>
        <dbReference type="EC" id="6.1.1.7"/>
    </reaction>
</comment>
<evidence type="ECO:0000256" key="11">
    <source>
        <dbReference type="HAMAP-Rule" id="MF_00036"/>
    </source>
</evidence>
<dbReference type="GO" id="GO:0004813">
    <property type="term" value="F:alanine-tRNA ligase activity"/>
    <property type="evidence" value="ECO:0007669"/>
    <property type="project" value="UniProtKB-UniRule"/>
</dbReference>
<dbReference type="InterPro" id="IPR018164">
    <property type="entry name" value="Ala-tRNA-synth_IIc_N"/>
</dbReference>
<keyword evidence="3 11" id="KW-0436">Ligase</keyword>
<comment type="similarity">
    <text evidence="1 11">Belongs to the class-II aminoacyl-tRNA synthetase family.</text>
</comment>
<dbReference type="SMART" id="SM00863">
    <property type="entry name" value="tRNA_SAD"/>
    <property type="match status" value="1"/>
</dbReference>
<dbReference type="FunFam" id="3.30.980.10:FF:000004">
    <property type="entry name" value="Alanine--tRNA ligase, cytoplasmic"/>
    <property type="match status" value="1"/>
</dbReference>
<dbReference type="NCBIfam" id="TIGR00344">
    <property type="entry name" value="alaS"/>
    <property type="match status" value="1"/>
</dbReference>
<dbReference type="GO" id="GO:0000049">
    <property type="term" value="F:tRNA binding"/>
    <property type="evidence" value="ECO:0007669"/>
    <property type="project" value="UniProtKB-KW"/>
</dbReference>
<dbReference type="GO" id="GO:0002161">
    <property type="term" value="F:aminoacyl-tRNA deacylase activity"/>
    <property type="evidence" value="ECO:0007669"/>
    <property type="project" value="TreeGrafter"/>
</dbReference>
<dbReference type="EMBL" id="SRSD01000005">
    <property type="protein sequence ID" value="KAA0891616.1"/>
    <property type="molecule type" value="Genomic_DNA"/>
</dbReference>
<evidence type="ECO:0000256" key="7">
    <source>
        <dbReference type="ARBA" id="ARBA00022840"/>
    </source>
</evidence>
<evidence type="ECO:0000256" key="3">
    <source>
        <dbReference type="ARBA" id="ARBA00022598"/>
    </source>
</evidence>
<keyword evidence="6 11" id="KW-0862">Zinc</keyword>
<dbReference type="GO" id="GO:0005524">
    <property type="term" value="F:ATP binding"/>
    <property type="evidence" value="ECO:0007669"/>
    <property type="project" value="UniProtKB-UniRule"/>
</dbReference>
<dbReference type="FunFam" id="3.30.54.20:FF:000001">
    <property type="entry name" value="Alanine--tRNA ligase"/>
    <property type="match status" value="1"/>
</dbReference>
<dbReference type="SUPFAM" id="SSF55681">
    <property type="entry name" value="Class II aaRS and biotin synthetases"/>
    <property type="match status" value="1"/>
</dbReference>
<dbReference type="Pfam" id="PF02272">
    <property type="entry name" value="DHHA1"/>
    <property type="match status" value="1"/>
</dbReference>
<dbReference type="Pfam" id="PF01411">
    <property type="entry name" value="tRNA-synt_2c"/>
    <property type="match status" value="1"/>
</dbReference>
<comment type="domain">
    <text evidence="11">Consists of three domains; the N-terminal catalytic domain, the editing domain and the C-terminal C-Ala domain. The editing domain removes incorrectly charged amino acids, while the C-Ala domain, along with tRNA(Ala), serves as a bridge to cooperatively bring together the editing and aminoacylation centers thus stimulating deacylation of misacylated tRNAs.</text>
</comment>
<dbReference type="SUPFAM" id="SSF50447">
    <property type="entry name" value="Translation proteins"/>
    <property type="match status" value="1"/>
</dbReference>
<keyword evidence="11" id="KW-0963">Cytoplasm</keyword>
<comment type="subcellular location">
    <subcellularLocation>
        <location evidence="11">Cytoplasm</location>
    </subcellularLocation>
</comment>
<dbReference type="InterPro" id="IPR018162">
    <property type="entry name" value="Ala-tRNA-ligase_IIc_anticod-bd"/>
</dbReference>
<comment type="function">
    <text evidence="11">Catalyzes the attachment of alanine to tRNA(Ala) in a two-step reaction: alanine is first activated by ATP to form Ala-AMP and then transferred to the acceptor end of tRNA(Ala). Also edits incorrectly charged Ser-tRNA(Ala) and Gly-tRNA(Ala) via its editing domain.</text>
</comment>